<dbReference type="InterPro" id="IPR029058">
    <property type="entry name" value="AB_hydrolase_fold"/>
</dbReference>
<evidence type="ECO:0000256" key="4">
    <source>
        <dbReference type="ARBA" id="ARBA00022801"/>
    </source>
</evidence>
<keyword evidence="3" id="KW-0732">Signal</keyword>
<dbReference type="Proteomes" id="UP000027920">
    <property type="component" value="Unassembled WGS sequence"/>
</dbReference>
<dbReference type="HOGENOM" id="CLU_1786843_0_0_1"/>
<dbReference type="AlphaFoldDB" id="A0A072NZE2"/>
<dbReference type="PANTHER" id="PTHR11010">
    <property type="entry name" value="PROTEASE S28 PRO-X CARBOXYPEPTIDASE-RELATED"/>
    <property type="match status" value="1"/>
</dbReference>
<evidence type="ECO:0000256" key="1">
    <source>
        <dbReference type="ARBA" id="ARBA00011079"/>
    </source>
</evidence>
<evidence type="ECO:0000256" key="5">
    <source>
        <dbReference type="ARBA" id="ARBA00023180"/>
    </source>
</evidence>
<dbReference type="EMBL" id="AMGV01000018">
    <property type="protein sequence ID" value="KEF52393.1"/>
    <property type="molecule type" value="Genomic_DNA"/>
</dbReference>
<evidence type="ECO:0000313" key="6">
    <source>
        <dbReference type="EMBL" id="KEF52393.1"/>
    </source>
</evidence>
<evidence type="ECO:0000256" key="3">
    <source>
        <dbReference type="ARBA" id="ARBA00022729"/>
    </source>
</evidence>
<dbReference type="GeneID" id="25286531"/>
<dbReference type="Gene3D" id="3.40.50.1820">
    <property type="entry name" value="alpha/beta hydrolase"/>
    <property type="match status" value="1"/>
</dbReference>
<evidence type="ECO:0000256" key="2">
    <source>
        <dbReference type="ARBA" id="ARBA00022670"/>
    </source>
</evidence>
<comment type="similarity">
    <text evidence="1">Belongs to the peptidase S28 family.</text>
</comment>
<name>A0A072NZE2_9EURO</name>
<accession>A0A072NZE2</accession>
<proteinExistence type="inferred from homology"/>
<keyword evidence="7" id="KW-1185">Reference proteome</keyword>
<keyword evidence="4" id="KW-0378">Hydrolase</keyword>
<dbReference type="OrthoDB" id="1735038at2759"/>
<comment type="caution">
    <text evidence="6">The sequence shown here is derived from an EMBL/GenBank/DDBJ whole genome shotgun (WGS) entry which is preliminary data.</text>
</comment>
<dbReference type="InterPro" id="IPR008758">
    <property type="entry name" value="Peptidase_S28"/>
</dbReference>
<keyword evidence="5" id="KW-0325">Glycoprotein</keyword>
<reference evidence="6 7" key="1">
    <citation type="submission" date="2013-03" db="EMBL/GenBank/DDBJ databases">
        <title>The Genome Sequence of Exophiala aquamarina CBS 119918.</title>
        <authorList>
            <consortium name="The Broad Institute Genomics Platform"/>
            <person name="Cuomo C."/>
            <person name="de Hoog S."/>
            <person name="Gorbushina A."/>
            <person name="Walker B."/>
            <person name="Young S.K."/>
            <person name="Zeng Q."/>
            <person name="Gargeya S."/>
            <person name="Fitzgerald M."/>
            <person name="Haas B."/>
            <person name="Abouelleil A."/>
            <person name="Allen A.W."/>
            <person name="Alvarado L."/>
            <person name="Arachchi H.M."/>
            <person name="Berlin A.M."/>
            <person name="Chapman S.B."/>
            <person name="Gainer-Dewar J."/>
            <person name="Goldberg J."/>
            <person name="Griggs A."/>
            <person name="Gujja S."/>
            <person name="Hansen M."/>
            <person name="Howarth C."/>
            <person name="Imamovic A."/>
            <person name="Ireland A."/>
            <person name="Larimer J."/>
            <person name="McCowan C."/>
            <person name="Murphy C."/>
            <person name="Pearson M."/>
            <person name="Poon T.W."/>
            <person name="Priest M."/>
            <person name="Roberts A."/>
            <person name="Saif S."/>
            <person name="Shea T."/>
            <person name="Sisk P."/>
            <person name="Sykes S."/>
            <person name="Wortman J."/>
            <person name="Nusbaum C."/>
            <person name="Birren B."/>
        </authorList>
    </citation>
    <scope>NUCLEOTIDE SEQUENCE [LARGE SCALE GENOMIC DNA]</scope>
    <source>
        <strain evidence="6 7">CBS 119918</strain>
    </source>
</reference>
<dbReference type="GO" id="GO:0070008">
    <property type="term" value="F:serine-type exopeptidase activity"/>
    <property type="evidence" value="ECO:0007669"/>
    <property type="project" value="InterPro"/>
</dbReference>
<gene>
    <name evidence="6" type="ORF">A1O9_11634</name>
</gene>
<protein>
    <submittedName>
        <fullName evidence="6">Uncharacterized protein</fullName>
    </submittedName>
</protein>
<sequence>MNATNGLGVILENRYYGESYPFENSTTDNLRYLTAKQTIADNAYFAQHAVFPNVTGGDNLTAETTPWIDPVRRQSGGCADGVFSRRVRGLVVRWHCFVGRLNGPSDCIARINDIVDKMDSLIQSNNIEAIQELKSIFGLGSLRDL</sequence>
<keyword evidence="2" id="KW-0645">Protease</keyword>
<dbReference type="GO" id="GO:0006508">
    <property type="term" value="P:proteolysis"/>
    <property type="evidence" value="ECO:0007669"/>
    <property type="project" value="UniProtKB-KW"/>
</dbReference>
<dbReference type="GO" id="GO:0008239">
    <property type="term" value="F:dipeptidyl-peptidase activity"/>
    <property type="evidence" value="ECO:0007669"/>
    <property type="project" value="TreeGrafter"/>
</dbReference>
<organism evidence="6 7">
    <name type="scientific">Exophiala aquamarina CBS 119918</name>
    <dbReference type="NCBI Taxonomy" id="1182545"/>
    <lineage>
        <taxon>Eukaryota</taxon>
        <taxon>Fungi</taxon>
        <taxon>Dikarya</taxon>
        <taxon>Ascomycota</taxon>
        <taxon>Pezizomycotina</taxon>
        <taxon>Eurotiomycetes</taxon>
        <taxon>Chaetothyriomycetidae</taxon>
        <taxon>Chaetothyriales</taxon>
        <taxon>Herpotrichiellaceae</taxon>
        <taxon>Exophiala</taxon>
    </lineage>
</organism>
<dbReference type="PANTHER" id="PTHR11010:SF117">
    <property type="entry name" value="SERINE PROTEASE 16"/>
    <property type="match status" value="1"/>
</dbReference>
<dbReference type="RefSeq" id="XP_013254983.1">
    <property type="nucleotide sequence ID" value="XM_013399529.1"/>
</dbReference>
<dbReference type="VEuPathDB" id="FungiDB:A1O9_11634"/>
<dbReference type="Pfam" id="PF05577">
    <property type="entry name" value="Peptidase_S28"/>
    <property type="match status" value="1"/>
</dbReference>
<evidence type="ECO:0000313" key="7">
    <source>
        <dbReference type="Proteomes" id="UP000027920"/>
    </source>
</evidence>